<reference evidence="1" key="2">
    <citation type="submission" date="2022-06" db="UniProtKB">
        <authorList>
            <consortium name="EnsemblMetazoa"/>
        </authorList>
    </citation>
    <scope>IDENTIFICATION</scope>
    <source>
        <strain evidence="1">DF5081</strain>
    </source>
</reference>
<protein>
    <submittedName>
        <fullName evidence="1">Uncharacterized protein</fullName>
    </submittedName>
</protein>
<keyword evidence="2" id="KW-1185">Reference proteome</keyword>
<dbReference type="EnsemblMetazoa" id="CJA14862.1">
    <property type="protein sequence ID" value="CJA14862.1"/>
    <property type="gene ID" value="WBGene00134066"/>
</dbReference>
<evidence type="ECO:0000313" key="2">
    <source>
        <dbReference type="Proteomes" id="UP000005237"/>
    </source>
</evidence>
<sequence>MLSEDVIIAESLNVSISKVALGEQTEYYHNKINAAMSKKSIVTILIKKLADDRNHPAAPADGLTTKKKVQHILKQNNLLISQNADLFKTMNTLASQVGELLKSSTTVLSSNKKSFAEIVGNSIQTPAAQVSIIPEIGCWSSSVFHRFTQGGLRSCYWRLLSCRIDVLLSYRASI</sequence>
<name>A0A8R1I209_CAEJA</name>
<dbReference type="Proteomes" id="UP000005237">
    <property type="component" value="Unassembled WGS sequence"/>
</dbReference>
<dbReference type="AlphaFoldDB" id="A0A8R1I209"/>
<organism evidence="1 2">
    <name type="scientific">Caenorhabditis japonica</name>
    <dbReference type="NCBI Taxonomy" id="281687"/>
    <lineage>
        <taxon>Eukaryota</taxon>
        <taxon>Metazoa</taxon>
        <taxon>Ecdysozoa</taxon>
        <taxon>Nematoda</taxon>
        <taxon>Chromadorea</taxon>
        <taxon>Rhabditida</taxon>
        <taxon>Rhabditina</taxon>
        <taxon>Rhabditomorpha</taxon>
        <taxon>Rhabditoidea</taxon>
        <taxon>Rhabditidae</taxon>
        <taxon>Peloderinae</taxon>
        <taxon>Caenorhabditis</taxon>
    </lineage>
</organism>
<reference evidence="2" key="1">
    <citation type="submission" date="2010-08" db="EMBL/GenBank/DDBJ databases">
        <authorList>
            <consortium name="Caenorhabditis japonica Sequencing Consortium"/>
            <person name="Wilson R.K."/>
        </authorList>
    </citation>
    <scope>NUCLEOTIDE SEQUENCE [LARGE SCALE GENOMIC DNA]</scope>
    <source>
        <strain evidence="2">DF5081</strain>
    </source>
</reference>
<evidence type="ECO:0000313" key="1">
    <source>
        <dbReference type="EnsemblMetazoa" id="CJA14862.1"/>
    </source>
</evidence>
<accession>A0A8R1I209</accession>
<proteinExistence type="predicted"/>